<sequence length="515" mass="57411">MSWFAASLAALALAYITSQLYAFQRLRHIHGPVLAAWTNLWLVYAQLTGRIHIILHELVSKHGQSPRRRARTERVPVTDWHAGTRMTGPVARIAPDWVVCGDPAEIRRIWGARSRWTRAWWYRGMRIDPYQDSSFSTRDDALHNAIRSKLIPGYSGKEVDNLHELVQTQVQSLVRLLGKHVSEGGGSRIVDMAQKVQYFALDTISSLAFGEPFGFMEQDEDKFRYIESTGNTVYILVATALIPGVISLIQSPYLQWIAPKIKDMAGIGDVIKTAERVVAERYGANPLVKRDMLGSFVTHGFSQKDAETEALIQIIAGSETTATAIQATILHIITSRNVYSRLQSEITKAEEAGRISTPVTNAEAQSLEYLQAVILEGLRMFPPAAALYPKVCDADEVVCGVSIPAGTNVAWSPWSIMRNADIFGADADLFRPERWLGGFKTKTMEQTVMMAFASGSRWECLGKNIAQLELNLVFVELFRHFEFTLVNPAVPWKSFNAGMFSQSHLNVAVARRSAA</sequence>
<dbReference type="GO" id="GO:0016705">
    <property type="term" value="F:oxidoreductase activity, acting on paired donors, with incorporation or reduction of molecular oxygen"/>
    <property type="evidence" value="ECO:0007669"/>
    <property type="project" value="InterPro"/>
</dbReference>
<protein>
    <submittedName>
        <fullName evidence="5">Benzoate 4-monooxygenase cytochrome P450</fullName>
    </submittedName>
</protein>
<evidence type="ECO:0000256" key="4">
    <source>
        <dbReference type="PIRSR" id="PIRSR602401-1"/>
    </source>
</evidence>
<evidence type="ECO:0000313" key="6">
    <source>
        <dbReference type="Proteomes" id="UP000315783"/>
    </source>
</evidence>
<dbReference type="OrthoDB" id="3934656at2759"/>
<dbReference type="InterPro" id="IPR001128">
    <property type="entry name" value="Cyt_P450"/>
</dbReference>
<keyword evidence="2 4" id="KW-0479">Metal-binding</keyword>
<dbReference type="PANTHER" id="PTHR24305:SF168">
    <property type="entry name" value="P450, PUTATIVE (EUROFUNG)-RELATED"/>
    <property type="match status" value="1"/>
</dbReference>
<dbReference type="PANTHER" id="PTHR24305">
    <property type="entry name" value="CYTOCHROME P450"/>
    <property type="match status" value="1"/>
</dbReference>
<dbReference type="InterPro" id="IPR050121">
    <property type="entry name" value="Cytochrome_P450_monoxygenase"/>
</dbReference>
<keyword evidence="6" id="KW-1185">Reference proteome</keyword>
<feature type="binding site" description="axial binding residue" evidence="4">
    <location>
        <position position="460"/>
    </location>
    <ligand>
        <name>heme</name>
        <dbReference type="ChEBI" id="CHEBI:30413"/>
    </ligand>
    <ligandPart>
        <name>Fe</name>
        <dbReference type="ChEBI" id="CHEBI:18248"/>
    </ligandPart>
</feature>
<reference evidence="5 6" key="1">
    <citation type="journal article" date="2019" name="Appl. Microbiol. Biotechnol.">
        <title>Genome sequence of Isaria javanica and comparative genome analysis insights into family S53 peptidase evolution in fungal entomopathogens.</title>
        <authorList>
            <person name="Lin R."/>
            <person name="Zhang X."/>
            <person name="Xin B."/>
            <person name="Zou M."/>
            <person name="Gao Y."/>
            <person name="Qin F."/>
            <person name="Hu Q."/>
            <person name="Xie B."/>
            <person name="Cheng X."/>
        </authorList>
    </citation>
    <scope>NUCLEOTIDE SEQUENCE [LARGE SCALE GENOMIC DNA]</scope>
    <source>
        <strain evidence="5 6">IJ1G</strain>
    </source>
</reference>
<gene>
    <name evidence="5" type="ORF">IF1G_10664</name>
</gene>
<dbReference type="GO" id="GO:0020037">
    <property type="term" value="F:heme binding"/>
    <property type="evidence" value="ECO:0007669"/>
    <property type="project" value="InterPro"/>
</dbReference>
<keyword evidence="5" id="KW-0560">Oxidoreductase</keyword>
<dbReference type="PRINTS" id="PR00385">
    <property type="entry name" value="P450"/>
</dbReference>
<evidence type="ECO:0000256" key="3">
    <source>
        <dbReference type="ARBA" id="ARBA00023004"/>
    </source>
</evidence>
<dbReference type="SUPFAM" id="SSF48264">
    <property type="entry name" value="Cytochrome P450"/>
    <property type="match status" value="1"/>
</dbReference>
<organism evidence="5 6">
    <name type="scientific">Cordyceps javanica</name>
    <dbReference type="NCBI Taxonomy" id="43265"/>
    <lineage>
        <taxon>Eukaryota</taxon>
        <taxon>Fungi</taxon>
        <taxon>Dikarya</taxon>
        <taxon>Ascomycota</taxon>
        <taxon>Pezizomycotina</taxon>
        <taxon>Sordariomycetes</taxon>
        <taxon>Hypocreomycetidae</taxon>
        <taxon>Hypocreales</taxon>
        <taxon>Cordycipitaceae</taxon>
        <taxon>Cordyceps</taxon>
    </lineage>
</organism>
<dbReference type="InterPro" id="IPR002401">
    <property type="entry name" value="Cyt_P450_E_grp-I"/>
</dbReference>
<dbReference type="Gene3D" id="1.10.630.10">
    <property type="entry name" value="Cytochrome P450"/>
    <property type="match status" value="1"/>
</dbReference>
<comment type="caution">
    <text evidence="5">The sequence shown here is derived from an EMBL/GenBank/DDBJ whole genome shotgun (WGS) entry which is preliminary data.</text>
</comment>
<keyword evidence="5" id="KW-0503">Monooxygenase</keyword>
<dbReference type="GO" id="GO:0005506">
    <property type="term" value="F:iron ion binding"/>
    <property type="evidence" value="ECO:0007669"/>
    <property type="project" value="InterPro"/>
</dbReference>
<evidence type="ECO:0000256" key="1">
    <source>
        <dbReference type="ARBA" id="ARBA00022617"/>
    </source>
</evidence>
<name>A0A545UMM9_9HYPO</name>
<evidence type="ECO:0000256" key="2">
    <source>
        <dbReference type="ARBA" id="ARBA00022723"/>
    </source>
</evidence>
<accession>A0A545UMM9</accession>
<dbReference type="STRING" id="43265.A0A545UMM9"/>
<keyword evidence="1 4" id="KW-0349">Heme</keyword>
<comment type="cofactor">
    <cofactor evidence="4">
        <name>heme</name>
        <dbReference type="ChEBI" id="CHEBI:30413"/>
    </cofactor>
</comment>
<dbReference type="Proteomes" id="UP000315783">
    <property type="component" value="Unassembled WGS sequence"/>
</dbReference>
<dbReference type="Pfam" id="PF00067">
    <property type="entry name" value="p450"/>
    <property type="match status" value="1"/>
</dbReference>
<proteinExistence type="predicted"/>
<dbReference type="GO" id="GO:0004497">
    <property type="term" value="F:monooxygenase activity"/>
    <property type="evidence" value="ECO:0007669"/>
    <property type="project" value="UniProtKB-KW"/>
</dbReference>
<dbReference type="CDD" id="cd11060">
    <property type="entry name" value="CYP57A1-like"/>
    <property type="match status" value="1"/>
</dbReference>
<dbReference type="EMBL" id="SPUK01000024">
    <property type="protein sequence ID" value="TQV90712.1"/>
    <property type="molecule type" value="Genomic_DNA"/>
</dbReference>
<evidence type="ECO:0000313" key="5">
    <source>
        <dbReference type="EMBL" id="TQV90712.1"/>
    </source>
</evidence>
<dbReference type="AlphaFoldDB" id="A0A545UMM9"/>
<dbReference type="PRINTS" id="PR00463">
    <property type="entry name" value="EP450I"/>
</dbReference>
<keyword evidence="3 4" id="KW-0408">Iron</keyword>
<dbReference type="InterPro" id="IPR036396">
    <property type="entry name" value="Cyt_P450_sf"/>
</dbReference>